<dbReference type="InterPro" id="IPR025524">
    <property type="entry name" value="DUF4412"/>
</dbReference>
<dbReference type="Pfam" id="PF14371">
    <property type="entry name" value="DUF4412"/>
    <property type="match status" value="1"/>
</dbReference>
<name>A0A7V4TYR6_CALAY</name>
<sequence length="234" mass="27580">MTNKYMHIIILLSLLFCVYAWAQQGIYLEQRVHRSGVMGQPAKDMIQKSWLTDNAVRVESADNTVIFRFDQDKVWTLQPAQKTYIELTMDQMRAMAHMGMSMMKESKQNKFDVKITGKKKTINGWKCYEVISKSPTMKQSIWLTKDLPYGKEIYYNFFKRMPKVKEMAELIYNNKEIEGFPVLNEMEMNVMGIEIKSSSELKKVREEKISPKLFELPKNYTKTSNPMMQMPRPR</sequence>
<comment type="caution">
    <text evidence="2">The sequence shown here is derived from an EMBL/GenBank/DDBJ whole genome shotgun (WGS) entry which is preliminary data.</text>
</comment>
<evidence type="ECO:0000259" key="1">
    <source>
        <dbReference type="Pfam" id="PF14371"/>
    </source>
</evidence>
<dbReference type="EMBL" id="DRQG01000034">
    <property type="protein sequence ID" value="HGY54865.1"/>
    <property type="molecule type" value="Genomic_DNA"/>
</dbReference>
<feature type="domain" description="DUF4412" evidence="1">
    <location>
        <begin position="60"/>
        <end position="220"/>
    </location>
</feature>
<gene>
    <name evidence="2" type="ORF">ENK44_04125</name>
</gene>
<protein>
    <submittedName>
        <fullName evidence="2">DUF4412 domain-containing protein</fullName>
    </submittedName>
</protein>
<reference evidence="2" key="1">
    <citation type="journal article" date="2020" name="mSystems">
        <title>Genome- and Community-Level Interaction Insights into Carbon Utilization and Element Cycling Functions of Hydrothermarchaeota in Hydrothermal Sediment.</title>
        <authorList>
            <person name="Zhou Z."/>
            <person name="Liu Y."/>
            <person name="Xu W."/>
            <person name="Pan J."/>
            <person name="Luo Z.H."/>
            <person name="Li M."/>
        </authorList>
    </citation>
    <scope>NUCLEOTIDE SEQUENCE [LARGE SCALE GENOMIC DNA]</scope>
    <source>
        <strain evidence="2">HyVt-577</strain>
    </source>
</reference>
<proteinExistence type="predicted"/>
<dbReference type="Proteomes" id="UP000885779">
    <property type="component" value="Unassembled WGS sequence"/>
</dbReference>
<organism evidence="2">
    <name type="scientific">Caldithrix abyssi</name>
    <dbReference type="NCBI Taxonomy" id="187145"/>
    <lineage>
        <taxon>Bacteria</taxon>
        <taxon>Pseudomonadati</taxon>
        <taxon>Calditrichota</taxon>
        <taxon>Calditrichia</taxon>
        <taxon>Calditrichales</taxon>
        <taxon>Calditrichaceae</taxon>
        <taxon>Caldithrix</taxon>
    </lineage>
</organism>
<dbReference type="AlphaFoldDB" id="A0A7V4TYR6"/>
<accession>A0A7V4TYR6</accession>
<evidence type="ECO:0000313" key="2">
    <source>
        <dbReference type="EMBL" id="HGY54865.1"/>
    </source>
</evidence>